<evidence type="ECO:0000256" key="1">
    <source>
        <dbReference type="SAM" id="MobiDB-lite"/>
    </source>
</evidence>
<feature type="compositionally biased region" description="Low complexity" evidence="1">
    <location>
        <begin position="256"/>
        <end position="270"/>
    </location>
</feature>
<protein>
    <submittedName>
        <fullName evidence="2">Uncharacterized protein</fullName>
    </submittedName>
</protein>
<dbReference type="AlphaFoldDB" id="A0AA38U922"/>
<proteinExistence type="predicted"/>
<name>A0AA38U922_9AGAR</name>
<comment type="caution">
    <text evidence="2">The sequence shown here is derived from an EMBL/GenBank/DDBJ whole genome shotgun (WGS) entry which is preliminary data.</text>
</comment>
<feature type="region of interest" description="Disordered" evidence="1">
    <location>
        <begin position="256"/>
        <end position="281"/>
    </location>
</feature>
<keyword evidence="3" id="KW-1185">Reference proteome</keyword>
<dbReference type="EMBL" id="MU806503">
    <property type="protein sequence ID" value="KAJ3834642.1"/>
    <property type="molecule type" value="Genomic_DNA"/>
</dbReference>
<evidence type="ECO:0000313" key="2">
    <source>
        <dbReference type="EMBL" id="KAJ3834642.1"/>
    </source>
</evidence>
<evidence type="ECO:0000313" key="3">
    <source>
        <dbReference type="Proteomes" id="UP001163846"/>
    </source>
</evidence>
<organism evidence="2 3">
    <name type="scientific">Lentinula raphanica</name>
    <dbReference type="NCBI Taxonomy" id="153919"/>
    <lineage>
        <taxon>Eukaryota</taxon>
        <taxon>Fungi</taxon>
        <taxon>Dikarya</taxon>
        <taxon>Basidiomycota</taxon>
        <taxon>Agaricomycotina</taxon>
        <taxon>Agaricomycetes</taxon>
        <taxon>Agaricomycetidae</taxon>
        <taxon>Agaricales</taxon>
        <taxon>Marasmiineae</taxon>
        <taxon>Omphalotaceae</taxon>
        <taxon>Lentinula</taxon>
    </lineage>
</organism>
<accession>A0AA38U922</accession>
<gene>
    <name evidence="2" type="ORF">F5878DRAFT_712572</name>
</gene>
<reference evidence="2" key="1">
    <citation type="submission" date="2022-08" db="EMBL/GenBank/DDBJ databases">
        <authorList>
            <consortium name="DOE Joint Genome Institute"/>
            <person name="Min B."/>
            <person name="Riley R."/>
            <person name="Sierra-Patev S."/>
            <person name="Naranjo-Ortiz M."/>
            <person name="Looney B."/>
            <person name="Konkel Z."/>
            <person name="Slot J.C."/>
            <person name="Sakamoto Y."/>
            <person name="Steenwyk J.L."/>
            <person name="Rokas A."/>
            <person name="Carro J."/>
            <person name="Camarero S."/>
            <person name="Ferreira P."/>
            <person name="Molpeceres G."/>
            <person name="Ruiz-Duenas F.J."/>
            <person name="Serrano A."/>
            <person name="Henrissat B."/>
            <person name="Drula E."/>
            <person name="Hughes K.W."/>
            <person name="Mata J.L."/>
            <person name="Ishikawa N.K."/>
            <person name="Vargas-Isla R."/>
            <person name="Ushijima S."/>
            <person name="Smith C.A."/>
            <person name="Ahrendt S."/>
            <person name="Andreopoulos W."/>
            <person name="He G."/>
            <person name="Labutti K."/>
            <person name="Lipzen A."/>
            <person name="Ng V."/>
            <person name="Sandor L."/>
            <person name="Barry K."/>
            <person name="Martinez A.T."/>
            <person name="Xiao Y."/>
            <person name="Gibbons J.G."/>
            <person name="Terashima K."/>
            <person name="Hibbett D.S."/>
            <person name="Grigoriev I.V."/>
        </authorList>
    </citation>
    <scope>NUCLEOTIDE SEQUENCE</scope>
    <source>
        <strain evidence="2">TFB9207</strain>
    </source>
</reference>
<sequence length="322" mass="36287">MYMESPFSACGNPGTRTSTPIFSFFTNLNHYTTVFAHSILTISSKPNRMPQQLVYLPPAPVPASPYRKRAVKKLNDRMRTIDHRRALKAIMISSLLHQVKKLAPSQFEFTVQPKSNFHSNHHTKRYFKLKAVKIIEKIITRALTWSDLDKVDLAVYQKVAVQVFISKGLAQVVEHLHPKALSPSSITSLVDGLLIKLGRGGGDVTANKVQAVVMVCIKDFGHIYRRWQPLSGFEGTGAEEAQEYLQGIVFNDYFSSSPSTSKVTRSSSTRASKKRGIDDEDVFEERTPVKKAKLDEEFKRDSNLFQRISVWSPKVDGEVVDT</sequence>
<dbReference type="Proteomes" id="UP001163846">
    <property type="component" value="Unassembled WGS sequence"/>
</dbReference>